<dbReference type="Pfam" id="PF01182">
    <property type="entry name" value="Glucosamine_iso"/>
    <property type="match status" value="1"/>
</dbReference>
<feature type="domain" description="Glucosamine/galactosamine-6-phosphate isomerase" evidence="4">
    <location>
        <begin position="22"/>
        <end position="223"/>
    </location>
</feature>
<comment type="activity regulation">
    <text evidence="3">Allosterically activated by N-acetylglucosamine 6-phosphate (GlcNAc6P).</text>
</comment>
<reference evidence="5 6" key="1">
    <citation type="submission" date="2019-08" db="EMBL/GenBank/DDBJ databases">
        <authorList>
            <person name="Lei W."/>
        </authorList>
    </citation>
    <scope>NUCLEOTIDE SEQUENCE [LARGE SCALE GENOMIC DNA]</scope>
    <source>
        <strain evidence="5 6">CCUG 58627</strain>
    </source>
</reference>
<dbReference type="Gene3D" id="3.40.50.1360">
    <property type="match status" value="1"/>
</dbReference>
<dbReference type="PROSITE" id="PS01161">
    <property type="entry name" value="GLC_GALNAC_ISOMERASE"/>
    <property type="match status" value="1"/>
</dbReference>
<evidence type="ECO:0000256" key="3">
    <source>
        <dbReference type="HAMAP-Rule" id="MF_01241"/>
    </source>
</evidence>
<proteinExistence type="inferred from homology"/>
<dbReference type="UniPathway" id="UPA00629">
    <property type="reaction ID" value="UER00684"/>
</dbReference>
<feature type="site" description="Part of the allosteric site" evidence="3">
    <location>
        <position position="155"/>
    </location>
</feature>
<dbReference type="GO" id="GO:0019262">
    <property type="term" value="P:N-acetylneuraminate catabolic process"/>
    <property type="evidence" value="ECO:0007669"/>
    <property type="project" value="UniProtKB-UniRule"/>
</dbReference>
<dbReference type="GO" id="GO:0042802">
    <property type="term" value="F:identical protein binding"/>
    <property type="evidence" value="ECO:0007669"/>
    <property type="project" value="TreeGrafter"/>
</dbReference>
<dbReference type="EC" id="3.5.99.6" evidence="3"/>
<feature type="active site" description="For ring-opening step" evidence="3">
    <location>
        <position position="135"/>
    </location>
</feature>
<dbReference type="SUPFAM" id="SSF100950">
    <property type="entry name" value="NagB/RpiA/CoA transferase-like"/>
    <property type="match status" value="1"/>
</dbReference>
<comment type="pathway">
    <text evidence="3">Amino-sugar metabolism; N-acetylneuraminate degradation; D-fructose 6-phosphate from N-acetylneuraminate: step 5/5.</text>
</comment>
<comment type="function">
    <text evidence="3">Catalyzes the reversible isomerization-deamination of glucosamine 6-phosphate (GlcN6P) to form fructose 6-phosphate (Fru6P) and ammonium ion.</text>
</comment>
<feature type="site" description="Part of the allosteric site" evidence="3">
    <location>
        <position position="152"/>
    </location>
</feature>
<comment type="caution">
    <text evidence="5">The sequence shown here is derived from an EMBL/GenBank/DDBJ whole genome shotgun (WGS) entry which is preliminary data.</text>
</comment>
<gene>
    <name evidence="3 5" type="primary">nagB</name>
    <name evidence="5" type="ORF">FRX94_03640</name>
</gene>
<dbReference type="NCBIfam" id="TIGR00502">
    <property type="entry name" value="nagB"/>
    <property type="match status" value="1"/>
</dbReference>
<protein>
    <recommendedName>
        <fullName evidence="3">Glucosamine-6-phosphate deaminase</fullName>
        <ecNumber evidence="3">3.5.99.6</ecNumber>
    </recommendedName>
    <alternativeName>
        <fullName evidence="3">GlcN6P deaminase</fullName>
        <shortName evidence="3">GNPDA</shortName>
    </alternativeName>
    <alternativeName>
        <fullName evidence="3">Glucosamine-6-phosphate isomerase</fullName>
    </alternativeName>
</protein>
<comment type="catalytic activity">
    <reaction evidence="3">
        <text>alpha-D-glucosamine 6-phosphate + H2O = beta-D-fructose 6-phosphate + NH4(+)</text>
        <dbReference type="Rhea" id="RHEA:12172"/>
        <dbReference type="ChEBI" id="CHEBI:15377"/>
        <dbReference type="ChEBI" id="CHEBI:28938"/>
        <dbReference type="ChEBI" id="CHEBI:57634"/>
        <dbReference type="ChEBI" id="CHEBI:75989"/>
        <dbReference type="EC" id="3.5.99.6"/>
    </reaction>
</comment>
<keyword evidence="1 3" id="KW-0378">Hydrolase</keyword>
<feature type="site" description="Part of the allosteric site" evidence="3">
    <location>
        <position position="154"/>
    </location>
</feature>
<evidence type="ECO:0000313" key="6">
    <source>
        <dbReference type="Proteomes" id="UP000320791"/>
    </source>
</evidence>
<feature type="site" description="Part of the allosteric site" evidence="3">
    <location>
        <position position="145"/>
    </location>
</feature>
<keyword evidence="2 3" id="KW-0119">Carbohydrate metabolism</keyword>
<dbReference type="AlphaFoldDB" id="A0A5C5UL12"/>
<dbReference type="GO" id="GO:0004342">
    <property type="term" value="F:glucosamine-6-phosphate deaminase activity"/>
    <property type="evidence" value="ECO:0007669"/>
    <property type="project" value="UniProtKB-UniRule"/>
</dbReference>
<comment type="similarity">
    <text evidence="3">Belongs to the glucosamine/galactosamine-6-phosphate isomerase family. NagB subfamily.</text>
</comment>
<dbReference type="GO" id="GO:0006043">
    <property type="term" value="P:glucosamine catabolic process"/>
    <property type="evidence" value="ECO:0007669"/>
    <property type="project" value="TreeGrafter"/>
</dbReference>
<dbReference type="Proteomes" id="UP000320791">
    <property type="component" value="Unassembled WGS sequence"/>
</dbReference>
<evidence type="ECO:0000256" key="2">
    <source>
        <dbReference type="ARBA" id="ARBA00023277"/>
    </source>
</evidence>
<dbReference type="RefSeq" id="WP_146323762.1">
    <property type="nucleotide sequence ID" value="NZ_BAABLR010000015.1"/>
</dbReference>
<dbReference type="InterPro" id="IPR004547">
    <property type="entry name" value="Glucosamine6P_isomerase"/>
</dbReference>
<dbReference type="InterPro" id="IPR018321">
    <property type="entry name" value="Glucosamine6P_isomerase_CS"/>
</dbReference>
<dbReference type="GO" id="GO:0005737">
    <property type="term" value="C:cytoplasm"/>
    <property type="evidence" value="ECO:0007669"/>
    <property type="project" value="TreeGrafter"/>
</dbReference>
<dbReference type="HAMAP" id="MF_01241">
    <property type="entry name" value="GlcN6P_deamin"/>
    <property type="match status" value="1"/>
</dbReference>
<dbReference type="PANTHER" id="PTHR11280">
    <property type="entry name" value="GLUCOSAMINE-6-PHOSPHATE ISOMERASE"/>
    <property type="match status" value="1"/>
</dbReference>
<dbReference type="PANTHER" id="PTHR11280:SF5">
    <property type="entry name" value="GLUCOSAMINE-6-PHOSPHATE ISOMERASE"/>
    <property type="match status" value="1"/>
</dbReference>
<organism evidence="5 6">
    <name type="scientific">Corynebacterium canis</name>
    <dbReference type="NCBI Taxonomy" id="679663"/>
    <lineage>
        <taxon>Bacteria</taxon>
        <taxon>Bacillati</taxon>
        <taxon>Actinomycetota</taxon>
        <taxon>Actinomycetes</taxon>
        <taxon>Mycobacteriales</taxon>
        <taxon>Corynebacteriaceae</taxon>
        <taxon>Corynebacterium</taxon>
    </lineage>
</organism>
<dbReference type="NCBIfam" id="NF001684">
    <property type="entry name" value="PRK00443.1-4"/>
    <property type="match status" value="1"/>
</dbReference>
<accession>A0A5C5UL12</accession>
<evidence type="ECO:0000259" key="4">
    <source>
        <dbReference type="Pfam" id="PF01182"/>
    </source>
</evidence>
<evidence type="ECO:0000256" key="1">
    <source>
        <dbReference type="ARBA" id="ARBA00022801"/>
    </source>
</evidence>
<sequence>MEIIIKPTEADVASLAADIFVQYLNRESVTLGLATGSTPLALYRELIRRHREEGLSFAHARAFLLDEYVGLAPQHPQSYYRTIRDEFTAHIDIDDAEVKSPDGLAAHPGEAAIAYDQAIAAAGGIDIQLLGIGTDGHIGFNEPGSSLVSRTRLKTLHPQTIRDNARFFESAADVPIHVLTQGLGTITEAGRLVLLATGEGKAAAIAAMVEGPVTAFCPASVLQLHPHATVVIDEAAASKLQFAEYYHYAYDHKPAWQRP</sequence>
<keyword evidence="3" id="KW-0021">Allosteric enzyme</keyword>
<dbReference type="InterPro" id="IPR037171">
    <property type="entry name" value="NagB/RpiA_transferase-like"/>
</dbReference>
<dbReference type="GO" id="GO:0005975">
    <property type="term" value="P:carbohydrate metabolic process"/>
    <property type="evidence" value="ECO:0007669"/>
    <property type="project" value="InterPro"/>
</dbReference>
<feature type="active site" description="Proton acceptor; for enolization step" evidence="3">
    <location>
        <position position="66"/>
    </location>
</feature>
<dbReference type="EMBL" id="VOHM01000005">
    <property type="protein sequence ID" value="TWT26944.1"/>
    <property type="molecule type" value="Genomic_DNA"/>
</dbReference>
<evidence type="ECO:0000313" key="5">
    <source>
        <dbReference type="EMBL" id="TWT26944.1"/>
    </source>
</evidence>
<dbReference type="CDD" id="cd01399">
    <property type="entry name" value="GlcN6P_deaminase"/>
    <property type="match status" value="1"/>
</dbReference>
<name>A0A5C5UL12_9CORY</name>
<feature type="active site" description="Proton acceptor; for ring-opening step" evidence="3">
    <location>
        <position position="137"/>
    </location>
</feature>
<keyword evidence="6" id="KW-1185">Reference proteome</keyword>
<feature type="active site" description="For ring-opening step" evidence="3">
    <location>
        <position position="142"/>
    </location>
</feature>
<dbReference type="InterPro" id="IPR006148">
    <property type="entry name" value="Glc/Gal-6P_isomerase"/>
</dbReference>
<comment type="caution">
    <text evidence="3">Lacks conserved residue(s) required for the propagation of feature annotation.</text>
</comment>
<dbReference type="OrthoDB" id="9791139at2"/>
<dbReference type="GO" id="GO:0006046">
    <property type="term" value="P:N-acetylglucosamine catabolic process"/>
    <property type="evidence" value="ECO:0007669"/>
    <property type="project" value="UniProtKB-UniRule"/>
</dbReference>